<gene>
    <name evidence="2" type="ORF">ETAA1_47520</name>
</gene>
<name>A0A517XZ25_9BACT</name>
<evidence type="ECO:0008006" key="4">
    <source>
        <dbReference type="Google" id="ProtNLM"/>
    </source>
</evidence>
<dbReference type="AlphaFoldDB" id="A0A517XZ25"/>
<keyword evidence="1" id="KW-0732">Signal</keyword>
<dbReference type="RefSeq" id="WP_145242767.1">
    <property type="nucleotide sequence ID" value="NZ_CP036273.1"/>
</dbReference>
<evidence type="ECO:0000313" key="2">
    <source>
        <dbReference type="EMBL" id="QDU22766.1"/>
    </source>
</evidence>
<accession>A0A517XZ25</accession>
<evidence type="ECO:0000256" key="1">
    <source>
        <dbReference type="SAM" id="SignalP"/>
    </source>
</evidence>
<proteinExistence type="predicted"/>
<feature type="chain" id="PRO_5022102305" description="HEAT repeat domain-containing protein" evidence="1">
    <location>
        <begin position="22"/>
        <end position="386"/>
    </location>
</feature>
<feature type="signal peptide" evidence="1">
    <location>
        <begin position="1"/>
        <end position="21"/>
    </location>
</feature>
<reference evidence="2 3" key="1">
    <citation type="submission" date="2019-02" db="EMBL/GenBank/DDBJ databases">
        <title>Deep-cultivation of Planctomycetes and their phenomic and genomic characterization uncovers novel biology.</title>
        <authorList>
            <person name="Wiegand S."/>
            <person name="Jogler M."/>
            <person name="Boedeker C."/>
            <person name="Pinto D."/>
            <person name="Vollmers J."/>
            <person name="Rivas-Marin E."/>
            <person name="Kohn T."/>
            <person name="Peeters S.H."/>
            <person name="Heuer A."/>
            <person name="Rast P."/>
            <person name="Oberbeckmann S."/>
            <person name="Bunk B."/>
            <person name="Jeske O."/>
            <person name="Meyerdierks A."/>
            <person name="Storesund J.E."/>
            <person name="Kallscheuer N."/>
            <person name="Luecker S."/>
            <person name="Lage O.M."/>
            <person name="Pohl T."/>
            <person name="Merkel B.J."/>
            <person name="Hornburger P."/>
            <person name="Mueller R.-W."/>
            <person name="Bruemmer F."/>
            <person name="Labrenz M."/>
            <person name="Spormann A.M."/>
            <person name="Op den Camp H."/>
            <person name="Overmann J."/>
            <person name="Amann R."/>
            <person name="Jetten M.S.M."/>
            <person name="Mascher T."/>
            <person name="Medema M.H."/>
            <person name="Devos D.P."/>
            <person name="Kaster A.-K."/>
            <person name="Ovreas L."/>
            <person name="Rohde M."/>
            <person name="Galperin M.Y."/>
            <person name="Jogler C."/>
        </authorList>
    </citation>
    <scope>NUCLEOTIDE SEQUENCE [LARGE SCALE GENOMIC DNA]</scope>
    <source>
        <strain evidence="2 3">ETA_A1</strain>
    </source>
</reference>
<organism evidence="2 3">
    <name type="scientific">Urbifossiella limnaea</name>
    <dbReference type="NCBI Taxonomy" id="2528023"/>
    <lineage>
        <taxon>Bacteria</taxon>
        <taxon>Pseudomonadati</taxon>
        <taxon>Planctomycetota</taxon>
        <taxon>Planctomycetia</taxon>
        <taxon>Gemmatales</taxon>
        <taxon>Gemmataceae</taxon>
        <taxon>Urbifossiella</taxon>
    </lineage>
</organism>
<keyword evidence="3" id="KW-1185">Reference proteome</keyword>
<dbReference type="OrthoDB" id="263170at2"/>
<dbReference type="Proteomes" id="UP000319576">
    <property type="component" value="Chromosome"/>
</dbReference>
<evidence type="ECO:0000313" key="3">
    <source>
        <dbReference type="Proteomes" id="UP000319576"/>
    </source>
</evidence>
<protein>
    <recommendedName>
        <fullName evidence="4">HEAT repeat domain-containing protein</fullName>
    </recommendedName>
</protein>
<sequence length="386" mass="41184" precursor="true">MRGTRAAALALLLIAAEPAAACTFCDGGFRGRQTLRLHHAGAKAVLAGQLRNPRVDANAPGGGTTEFHVTVVLKDDPARGGRAVLTLPKYLPVIGDTPPDYLIYCDVVNGTLDPTFGLSAPAAVVEYARAAAAATDADPAKQLGFFFRRLDHAQPVVAADAFLEFAKAADADILKAAPAFDRAKLRTLIAAPATPTERLGVFAFLLGSCGAADDAAFLAALLTANPPAERTSAAFGGLLAGYILLKPQDGWAFAATVLADERRGYGDRLSAVNTVRFFQATRPAESKPNVLRCCAALLPCGDLADQAVEDLRRWGYWELTADVLAQFPKPTHAAPIVRRAIVRYALTCPNDDARRFVAALRQSDPRLVADVEEMLRRFDRVPVPKN</sequence>
<dbReference type="KEGG" id="uli:ETAA1_47520"/>
<dbReference type="EMBL" id="CP036273">
    <property type="protein sequence ID" value="QDU22766.1"/>
    <property type="molecule type" value="Genomic_DNA"/>
</dbReference>